<comment type="caution">
    <text evidence="3">The sequence shown here is derived from an EMBL/GenBank/DDBJ whole genome shotgun (WGS) entry which is preliminary data.</text>
</comment>
<evidence type="ECO:0000259" key="2">
    <source>
        <dbReference type="Pfam" id="PF25231"/>
    </source>
</evidence>
<dbReference type="Proteomes" id="UP000290932">
    <property type="component" value="Unassembled WGS sequence"/>
</dbReference>
<keyword evidence="4" id="KW-1185">Reference proteome</keyword>
<feature type="domain" description="DUF7847" evidence="2">
    <location>
        <begin position="2"/>
        <end position="217"/>
    </location>
</feature>
<feature type="transmembrane region" description="Helical" evidence="1">
    <location>
        <begin position="227"/>
        <end position="248"/>
    </location>
</feature>
<evidence type="ECO:0000313" key="3">
    <source>
        <dbReference type="EMBL" id="RXE55107.1"/>
    </source>
</evidence>
<gene>
    <name evidence="3" type="ORF">ABH15_12815</name>
</gene>
<feature type="transmembrane region" description="Helical" evidence="1">
    <location>
        <begin position="88"/>
        <end position="115"/>
    </location>
</feature>
<feature type="transmembrane region" description="Helical" evidence="1">
    <location>
        <begin position="18"/>
        <end position="36"/>
    </location>
</feature>
<organism evidence="3 4">
    <name type="scientific">Methanoculleus taiwanensis</name>
    <dbReference type="NCBI Taxonomy" id="1550565"/>
    <lineage>
        <taxon>Archaea</taxon>
        <taxon>Methanobacteriati</taxon>
        <taxon>Methanobacteriota</taxon>
        <taxon>Stenosarchaea group</taxon>
        <taxon>Methanomicrobia</taxon>
        <taxon>Methanomicrobiales</taxon>
        <taxon>Methanomicrobiaceae</taxon>
        <taxon>Methanoculleus</taxon>
    </lineage>
</organism>
<dbReference type="EMBL" id="LHQS01000004">
    <property type="protein sequence ID" value="RXE55107.1"/>
    <property type="molecule type" value="Genomic_DNA"/>
</dbReference>
<name>A0A498GY42_9EURY</name>
<proteinExistence type="predicted"/>
<sequence>MVLESLTEAAGLLRRQPILWSIGLVMGAFALLDIVLPVYGGSFYAEPLALFQVVTLPFLAGGVYGAIKTGDYTPGSFLTAAKTYYFRILLPALVVLFAALFTALLLAVPIALIGLSAESELAAFMILGVFVPFVFFTFFYDTAAVFEDRKVLDSIRRSVEFVIGSSGSVVLFYIINIGILLLLGFLGLFVWTLLLAPELEPLTQLNTTEIQALMPQDILSMIGTGGIWISAFVYALVITLATSILYTYKACLFHRRAAGVVTVEQGEYDEKGRWYKY</sequence>
<dbReference type="RefSeq" id="WP_128694965.1">
    <property type="nucleotide sequence ID" value="NZ_LHQS01000004.1"/>
</dbReference>
<evidence type="ECO:0000313" key="4">
    <source>
        <dbReference type="Proteomes" id="UP000290932"/>
    </source>
</evidence>
<keyword evidence="1" id="KW-0472">Membrane</keyword>
<feature type="transmembrane region" description="Helical" evidence="1">
    <location>
        <begin position="48"/>
        <end position="67"/>
    </location>
</feature>
<evidence type="ECO:0000256" key="1">
    <source>
        <dbReference type="SAM" id="Phobius"/>
    </source>
</evidence>
<protein>
    <recommendedName>
        <fullName evidence="2">DUF7847 domain-containing protein</fullName>
    </recommendedName>
</protein>
<feature type="transmembrane region" description="Helical" evidence="1">
    <location>
        <begin position="161"/>
        <end position="194"/>
    </location>
</feature>
<keyword evidence="1" id="KW-1133">Transmembrane helix</keyword>
<dbReference type="AlphaFoldDB" id="A0A498GY42"/>
<reference evidence="3 4" key="1">
    <citation type="journal article" date="2015" name="Int. J. Syst. Evol. Microbiol.">
        <title>Methanoculleus taiwanensis sp. nov., a methanogen isolated from deep marine sediment at the deformation front area near Taiwan.</title>
        <authorList>
            <person name="Weng C.Y."/>
            <person name="Chen S.C."/>
            <person name="Lai M.C."/>
            <person name="Wu S.Y."/>
            <person name="Lin S."/>
            <person name="Yang T.F."/>
            <person name="Chen P.C."/>
        </authorList>
    </citation>
    <scope>NUCLEOTIDE SEQUENCE [LARGE SCALE GENOMIC DNA]</scope>
    <source>
        <strain evidence="3 4">CYW4</strain>
    </source>
</reference>
<dbReference type="OrthoDB" id="117487at2157"/>
<dbReference type="InterPro" id="IPR057169">
    <property type="entry name" value="DUF7847"/>
</dbReference>
<accession>A0A498GY42</accession>
<keyword evidence="1" id="KW-0812">Transmembrane</keyword>
<dbReference type="Pfam" id="PF25231">
    <property type="entry name" value="DUF7847"/>
    <property type="match status" value="1"/>
</dbReference>
<feature type="transmembrane region" description="Helical" evidence="1">
    <location>
        <begin position="121"/>
        <end position="140"/>
    </location>
</feature>